<evidence type="ECO:0000256" key="1">
    <source>
        <dbReference type="SAM" id="MobiDB-lite"/>
    </source>
</evidence>
<dbReference type="AlphaFoldDB" id="A0A2G9UI32"/>
<evidence type="ECO:0000313" key="3">
    <source>
        <dbReference type="Proteomes" id="UP000230423"/>
    </source>
</evidence>
<dbReference type="EMBL" id="KZ346674">
    <property type="protein sequence ID" value="PIO69382.1"/>
    <property type="molecule type" value="Genomic_DNA"/>
</dbReference>
<keyword evidence="3" id="KW-1185">Reference proteome</keyword>
<organism evidence="2 3">
    <name type="scientific">Teladorsagia circumcincta</name>
    <name type="common">Brown stomach worm</name>
    <name type="synonym">Ostertagia circumcincta</name>
    <dbReference type="NCBI Taxonomy" id="45464"/>
    <lineage>
        <taxon>Eukaryota</taxon>
        <taxon>Metazoa</taxon>
        <taxon>Ecdysozoa</taxon>
        <taxon>Nematoda</taxon>
        <taxon>Chromadorea</taxon>
        <taxon>Rhabditida</taxon>
        <taxon>Rhabditina</taxon>
        <taxon>Rhabditomorpha</taxon>
        <taxon>Strongyloidea</taxon>
        <taxon>Trichostrongylidae</taxon>
        <taxon>Teladorsagia</taxon>
    </lineage>
</organism>
<evidence type="ECO:0000313" key="2">
    <source>
        <dbReference type="EMBL" id="PIO69382.1"/>
    </source>
</evidence>
<dbReference type="Proteomes" id="UP000230423">
    <property type="component" value="Unassembled WGS sequence"/>
</dbReference>
<name>A0A2G9UI32_TELCI</name>
<feature type="region of interest" description="Disordered" evidence="1">
    <location>
        <begin position="72"/>
        <end position="92"/>
    </location>
</feature>
<gene>
    <name evidence="2" type="ORF">TELCIR_08786</name>
</gene>
<protein>
    <submittedName>
        <fullName evidence="2">Uncharacterized protein</fullName>
    </submittedName>
</protein>
<reference evidence="2 3" key="1">
    <citation type="submission" date="2015-09" db="EMBL/GenBank/DDBJ databases">
        <title>Draft genome of the parasitic nematode Teladorsagia circumcincta isolate WARC Sus (inbred).</title>
        <authorList>
            <person name="Mitreva M."/>
        </authorList>
    </citation>
    <scope>NUCLEOTIDE SEQUENCE [LARGE SCALE GENOMIC DNA]</scope>
    <source>
        <strain evidence="2 3">S</strain>
    </source>
</reference>
<proteinExistence type="predicted"/>
<accession>A0A2G9UI32</accession>
<sequence>MVYQSCQAIATEPQLAETKPNQLWQSIAQFIDDNAPNDEKQRKMMLKHFYKEGYKSRRTTIARAAAKLHRAKMMKGAEGQEDGARKILRIKS</sequence>